<sequence length="820" mass="91367">MATSTRLEPEDLTMDTTEEDIALNLLEEDEEEEQVVEDHPARERSIDVDAEEDEDAEMIEDPRNPEDDPWQKYFTRSSTLFPWTVAVREQIETRRAKLSDCLLFDSLLRLGRISDPASLYPPADTEGLRRLVNAIRNCSWDRLKRDCLLYYLLLFYQDTRADEFAYERVVPPPFLGVASAYWCLDNTTDIPRAISYLSDARVQRNDVSKIMEALSLESKANSYIRQYVRTVRPHLMAPKDINIYVIALADSSLLEAWQYQRSFLSQSEMRDTMIRKILQWMLTPEPRPVPLTQLLSFPLNSFEEAILQDFCLRPPDSVPAKSIPIIQDLICVRLVRAGNYATAIKLDRQFSAGVLGHHVEGDSVAQKMARERRKMLDELLSLMPEIERQILEEELEALSLGKGKSANGDATSRRKSRKSTTTITPENLGRNDNLFVPTKPAERRTIWDNLKLPPAPPPIPLSRPTAVAEAGPSGMKYGNGLFGLGKPNSPMVLPGNSLFNKTGSANKAPNAFYDPSKRRPLKRSPERRYTPRNLDRPPTPPSLALPKDLPAENTAEEQTNGQLPLPATEPSQNDKDVAMVSASDIANEQSAPVQQEEPPANEFSASIFAPSRPSTSDSLSASLASSRGSPKRADKSLSESQRRALPGAFDPDETIDTPSPEPEPSPEQLFFRSSHGSEQSHASAAAMFNGARSPSPSPPVSPTPPPSKRTRGRNTDHNPTPTKRQKEEADLSRSIPGSYTLEELEDDVPPLPASPRKPSRKGRSSRASSDEDESSFRPRRSTRLSAASSVGSITSPDVQRQKGRANMQAATNGSRTRRKR</sequence>
<evidence type="ECO:0000256" key="3">
    <source>
        <dbReference type="SAM" id="MobiDB-lite"/>
    </source>
</evidence>
<gene>
    <name evidence="5" type="ORF">GLOTRDRAFT_140575</name>
</gene>
<dbReference type="KEGG" id="gtr:GLOTRDRAFT_140575"/>
<feature type="compositionally biased region" description="Low complexity" evidence="3">
    <location>
        <begin position="609"/>
        <end position="628"/>
    </location>
</feature>
<feature type="compositionally biased region" description="Acidic residues" evidence="3">
    <location>
        <begin position="26"/>
        <end position="35"/>
    </location>
</feature>
<reference evidence="5 6" key="1">
    <citation type="journal article" date="2012" name="Science">
        <title>The Paleozoic origin of enzymatic lignin decomposition reconstructed from 31 fungal genomes.</title>
        <authorList>
            <person name="Floudas D."/>
            <person name="Binder M."/>
            <person name="Riley R."/>
            <person name="Barry K."/>
            <person name="Blanchette R.A."/>
            <person name="Henrissat B."/>
            <person name="Martinez A.T."/>
            <person name="Otillar R."/>
            <person name="Spatafora J.W."/>
            <person name="Yadav J.S."/>
            <person name="Aerts A."/>
            <person name="Benoit I."/>
            <person name="Boyd A."/>
            <person name="Carlson A."/>
            <person name="Copeland A."/>
            <person name="Coutinho P.M."/>
            <person name="de Vries R.P."/>
            <person name="Ferreira P."/>
            <person name="Findley K."/>
            <person name="Foster B."/>
            <person name="Gaskell J."/>
            <person name="Glotzer D."/>
            <person name="Gorecki P."/>
            <person name="Heitman J."/>
            <person name="Hesse C."/>
            <person name="Hori C."/>
            <person name="Igarashi K."/>
            <person name="Jurgens J.A."/>
            <person name="Kallen N."/>
            <person name="Kersten P."/>
            <person name="Kohler A."/>
            <person name="Kuees U."/>
            <person name="Kumar T.K.A."/>
            <person name="Kuo A."/>
            <person name="LaButti K."/>
            <person name="Larrondo L.F."/>
            <person name="Lindquist E."/>
            <person name="Ling A."/>
            <person name="Lombard V."/>
            <person name="Lucas S."/>
            <person name="Lundell T."/>
            <person name="Martin R."/>
            <person name="McLaughlin D.J."/>
            <person name="Morgenstern I."/>
            <person name="Morin E."/>
            <person name="Murat C."/>
            <person name="Nagy L.G."/>
            <person name="Nolan M."/>
            <person name="Ohm R.A."/>
            <person name="Patyshakuliyeva A."/>
            <person name="Rokas A."/>
            <person name="Ruiz-Duenas F.J."/>
            <person name="Sabat G."/>
            <person name="Salamov A."/>
            <person name="Samejima M."/>
            <person name="Schmutz J."/>
            <person name="Slot J.C."/>
            <person name="St John F."/>
            <person name="Stenlid J."/>
            <person name="Sun H."/>
            <person name="Sun S."/>
            <person name="Syed K."/>
            <person name="Tsang A."/>
            <person name="Wiebenga A."/>
            <person name="Young D."/>
            <person name="Pisabarro A."/>
            <person name="Eastwood D.C."/>
            <person name="Martin F."/>
            <person name="Cullen D."/>
            <person name="Grigoriev I.V."/>
            <person name="Hibbett D.S."/>
        </authorList>
    </citation>
    <scope>NUCLEOTIDE SEQUENCE [LARGE SCALE GENOMIC DNA]</scope>
    <source>
        <strain evidence="5 6">ATCC 11539</strain>
    </source>
</reference>
<feature type="domain" description="ELYS-like" evidence="4">
    <location>
        <begin position="101"/>
        <end position="313"/>
    </location>
</feature>
<feature type="compositionally biased region" description="Basic and acidic residues" evidence="3">
    <location>
        <begin position="523"/>
        <end position="535"/>
    </location>
</feature>
<dbReference type="HOGENOM" id="CLU_010550_0_0_1"/>
<dbReference type="Pfam" id="PF13934">
    <property type="entry name" value="ELYS"/>
    <property type="match status" value="1"/>
</dbReference>
<feature type="compositionally biased region" description="Polar residues" evidence="3">
    <location>
        <begin position="783"/>
        <end position="798"/>
    </location>
</feature>
<dbReference type="EMBL" id="KB469308">
    <property type="protein sequence ID" value="EPQ52156.1"/>
    <property type="molecule type" value="Genomic_DNA"/>
</dbReference>
<protein>
    <recommendedName>
        <fullName evidence="4">ELYS-like domain-containing protein</fullName>
    </recommendedName>
</protein>
<evidence type="ECO:0000256" key="1">
    <source>
        <dbReference type="ARBA" id="ARBA00004123"/>
    </source>
</evidence>
<evidence type="ECO:0000256" key="2">
    <source>
        <dbReference type="ARBA" id="ARBA00023242"/>
    </source>
</evidence>
<dbReference type="STRING" id="670483.S7PX18"/>
<feature type="region of interest" description="Disordered" evidence="3">
    <location>
        <begin position="553"/>
        <end position="572"/>
    </location>
</feature>
<feature type="compositionally biased region" description="Basic and acidic residues" evidence="3">
    <location>
        <begin position="36"/>
        <end position="47"/>
    </location>
</feature>
<dbReference type="RefSeq" id="XP_007869342.1">
    <property type="nucleotide sequence ID" value="XM_007871151.1"/>
</dbReference>
<accession>S7PX18</accession>
<feature type="region of interest" description="Disordered" evidence="3">
    <location>
        <begin position="495"/>
        <end position="548"/>
    </location>
</feature>
<proteinExistence type="predicted"/>
<keyword evidence="2" id="KW-0539">Nucleus</keyword>
<comment type="subcellular location">
    <subcellularLocation>
        <location evidence="1">Nucleus</location>
    </subcellularLocation>
</comment>
<dbReference type="InterPro" id="IPR025151">
    <property type="entry name" value="ELYS_dom"/>
</dbReference>
<dbReference type="OMA" id="QMMDELM"/>
<dbReference type="GeneID" id="19304564"/>
<evidence type="ECO:0000313" key="5">
    <source>
        <dbReference type="EMBL" id="EPQ52156.1"/>
    </source>
</evidence>
<dbReference type="OrthoDB" id="20729at2759"/>
<feature type="region of interest" description="Disordered" evidence="3">
    <location>
        <begin position="587"/>
        <end position="820"/>
    </location>
</feature>
<dbReference type="GO" id="GO:0005634">
    <property type="term" value="C:nucleus"/>
    <property type="evidence" value="ECO:0007669"/>
    <property type="project" value="UniProtKB-SubCell"/>
</dbReference>
<keyword evidence="6" id="KW-1185">Reference proteome</keyword>
<feature type="compositionally biased region" description="Basic and acidic residues" evidence="3">
    <location>
        <begin position="60"/>
        <end position="69"/>
    </location>
</feature>
<feature type="compositionally biased region" description="Polar residues" evidence="3">
    <location>
        <begin position="497"/>
        <end position="507"/>
    </location>
</feature>
<organism evidence="5 6">
    <name type="scientific">Gloeophyllum trabeum (strain ATCC 11539 / FP-39264 / Madison 617)</name>
    <name type="common">Brown rot fungus</name>
    <dbReference type="NCBI Taxonomy" id="670483"/>
    <lineage>
        <taxon>Eukaryota</taxon>
        <taxon>Fungi</taxon>
        <taxon>Dikarya</taxon>
        <taxon>Basidiomycota</taxon>
        <taxon>Agaricomycotina</taxon>
        <taxon>Agaricomycetes</taxon>
        <taxon>Gloeophyllales</taxon>
        <taxon>Gloeophyllaceae</taxon>
        <taxon>Gloeophyllum</taxon>
    </lineage>
</organism>
<dbReference type="eggNOG" id="ENOG502S4G4">
    <property type="taxonomic scope" value="Eukaryota"/>
</dbReference>
<feature type="region of interest" description="Disordered" evidence="3">
    <location>
        <begin position="402"/>
        <end position="435"/>
    </location>
</feature>
<feature type="compositionally biased region" description="Acidic residues" evidence="3">
    <location>
        <begin position="48"/>
        <end position="59"/>
    </location>
</feature>
<feature type="region of interest" description="Disordered" evidence="3">
    <location>
        <begin position="26"/>
        <end position="69"/>
    </location>
</feature>
<dbReference type="AlphaFoldDB" id="S7PX18"/>
<evidence type="ECO:0000313" key="6">
    <source>
        <dbReference type="Proteomes" id="UP000030669"/>
    </source>
</evidence>
<evidence type="ECO:0000259" key="4">
    <source>
        <dbReference type="Pfam" id="PF13934"/>
    </source>
</evidence>
<feature type="compositionally biased region" description="Basic and acidic residues" evidence="3">
    <location>
        <begin position="631"/>
        <end position="642"/>
    </location>
</feature>
<dbReference type="Proteomes" id="UP000030669">
    <property type="component" value="Unassembled WGS sequence"/>
</dbReference>
<name>S7PX18_GLOTA</name>
<feature type="compositionally biased region" description="Pro residues" evidence="3">
    <location>
        <begin position="695"/>
        <end position="707"/>
    </location>
</feature>